<evidence type="ECO:0000313" key="2">
    <source>
        <dbReference type="Proteomes" id="UP000193045"/>
    </source>
</evidence>
<dbReference type="Proteomes" id="UP000193045">
    <property type="component" value="Unassembled WGS sequence"/>
</dbReference>
<comment type="caution">
    <text evidence="1">The sequence shown here is derived from an EMBL/GenBank/DDBJ whole genome shotgun (WGS) entry which is preliminary data.</text>
</comment>
<dbReference type="AlphaFoldDB" id="A0A1X3JH34"/>
<evidence type="ECO:0000313" key="1">
    <source>
        <dbReference type="EMBL" id="OSL09586.1"/>
    </source>
</evidence>
<accession>A0A1X3JH34</accession>
<dbReference type="EMBL" id="ADJB01000057">
    <property type="protein sequence ID" value="OSL09586.1"/>
    <property type="molecule type" value="Genomic_DNA"/>
</dbReference>
<proteinExistence type="predicted"/>
<name>A0A1X3JH34_ECOLX</name>
<dbReference type="RefSeq" id="WP_001335885.1">
    <property type="nucleotide sequence ID" value="NZ_ADJB01000057.1"/>
</dbReference>
<sequence length="94" mass="10910">MSQAKANLKKLRHHCYIPPKQKISRLYYVEKALSSPWIYRERPACRAELLLTHDTLLVIYGLAKSGLIDRSEESLNREIKGVRKALAAGRFRWS</sequence>
<gene>
    <name evidence="1" type="ORF">ECVG_04779</name>
</gene>
<protein>
    <submittedName>
        <fullName evidence="1">Uncharacterized protein</fullName>
    </submittedName>
</protein>
<reference evidence="1 2" key="1">
    <citation type="submission" date="2010-04" db="EMBL/GenBank/DDBJ databases">
        <title>The Genome Sequence of Escherichia coli H386.</title>
        <authorList>
            <consortium name="The Broad Institute Genome Sequencing Platform"/>
            <consortium name="The Broad Institute Genome Sequencing Center for Infectious Disease"/>
            <person name="Feldgarden M."/>
            <person name="Gordon D.M."/>
            <person name="Johnson J.R."/>
            <person name="Johnston B.D."/>
            <person name="Young S."/>
            <person name="Zeng Q."/>
            <person name="Koehrsen M."/>
            <person name="Alvarado L."/>
            <person name="Berlin A.M."/>
            <person name="Borenstein D."/>
            <person name="Chapman S.B."/>
            <person name="Chen Z."/>
            <person name="Engels R."/>
            <person name="Freedman E."/>
            <person name="Gellesch M."/>
            <person name="Goldberg J."/>
            <person name="Griggs A."/>
            <person name="Gujja S."/>
            <person name="Heilman E.R."/>
            <person name="Heiman D.I."/>
            <person name="Hepburn T.A."/>
            <person name="Howarth C."/>
            <person name="Jen D."/>
            <person name="Larson L."/>
            <person name="Mehta T."/>
            <person name="Park D."/>
            <person name="Pearson M."/>
            <person name="Richards J."/>
            <person name="Roberts A."/>
            <person name="Saif S."/>
            <person name="Shea T.D."/>
            <person name="Shenoy N."/>
            <person name="Sisk P."/>
            <person name="Stolte C."/>
            <person name="Sykes S.N."/>
            <person name="Walk T."/>
            <person name="White J."/>
            <person name="Yandava C."/>
            <person name="Haas B."/>
            <person name="Henn M.R."/>
            <person name="Nusbaum C."/>
            <person name="Birren B."/>
        </authorList>
    </citation>
    <scope>NUCLEOTIDE SEQUENCE [LARGE SCALE GENOMIC DNA]</scope>
    <source>
        <strain evidence="1 2">H386</strain>
    </source>
</reference>
<organism evidence="1 2">
    <name type="scientific">Escherichia coli H386</name>
    <dbReference type="NCBI Taxonomy" id="656397"/>
    <lineage>
        <taxon>Bacteria</taxon>
        <taxon>Pseudomonadati</taxon>
        <taxon>Pseudomonadota</taxon>
        <taxon>Gammaproteobacteria</taxon>
        <taxon>Enterobacterales</taxon>
        <taxon>Enterobacteriaceae</taxon>
        <taxon>Escherichia</taxon>
    </lineage>
</organism>